<dbReference type="EMBL" id="BAAARJ010000017">
    <property type="protein sequence ID" value="GAA2628260.1"/>
    <property type="molecule type" value="Genomic_DNA"/>
</dbReference>
<name>A0ABN3QJP0_9ACTN</name>
<feature type="compositionally biased region" description="Basic and acidic residues" evidence="1">
    <location>
        <begin position="25"/>
        <end position="59"/>
    </location>
</feature>
<sequence length="338" mass="37242">MPADEAQETQRDRTLRLKRANMRKKREDPEYRQNEYDKLAQKLKDPKRAGQERDRAREGMRRHRERVREQRAREQNAASAVYGDYQRLMGWPQVPPRGLEVALSAETVGRDGGKAVVVTLNEPHPAGGPSGRSVPSLVADPSLDLTDARVRDQVFGADVDDRTREATVRAQEDLFNRLRAEEFGPEAVPPSPPAGQAQYADPAQPGEYPELFGDVNVDELLRSGAGADDSTWQLETPGPWFPAANPIAPSALTHLPGLEGQAPAYALSQAMENLSVTASHFPTADSYGAMSQHTNVAYTQWDTSAFQQPNTQPAPQTNAYQMGRPGGRTGRSGRPPRQ</sequence>
<keyword evidence="3" id="KW-1185">Reference proteome</keyword>
<protein>
    <submittedName>
        <fullName evidence="2">Uncharacterized protein</fullName>
    </submittedName>
</protein>
<feature type="region of interest" description="Disordered" evidence="1">
    <location>
        <begin position="179"/>
        <end position="208"/>
    </location>
</feature>
<feature type="region of interest" description="Disordered" evidence="1">
    <location>
        <begin position="302"/>
        <end position="338"/>
    </location>
</feature>
<accession>A0ABN3QJP0</accession>
<feature type="region of interest" description="Disordered" evidence="1">
    <location>
        <begin position="119"/>
        <end position="139"/>
    </location>
</feature>
<feature type="region of interest" description="Disordered" evidence="1">
    <location>
        <begin position="1"/>
        <end position="78"/>
    </location>
</feature>
<gene>
    <name evidence="2" type="ORF">GCM10009863_49180</name>
</gene>
<evidence type="ECO:0000313" key="2">
    <source>
        <dbReference type="EMBL" id="GAA2628260.1"/>
    </source>
</evidence>
<organism evidence="2 3">
    <name type="scientific">Streptomyces axinellae</name>
    <dbReference type="NCBI Taxonomy" id="552788"/>
    <lineage>
        <taxon>Bacteria</taxon>
        <taxon>Bacillati</taxon>
        <taxon>Actinomycetota</taxon>
        <taxon>Actinomycetes</taxon>
        <taxon>Kitasatosporales</taxon>
        <taxon>Streptomycetaceae</taxon>
        <taxon>Streptomyces</taxon>
    </lineage>
</organism>
<evidence type="ECO:0000313" key="3">
    <source>
        <dbReference type="Proteomes" id="UP001501447"/>
    </source>
</evidence>
<dbReference type="Proteomes" id="UP001501447">
    <property type="component" value="Unassembled WGS sequence"/>
</dbReference>
<reference evidence="2 3" key="1">
    <citation type="journal article" date="2019" name="Int. J. Syst. Evol. Microbiol.">
        <title>The Global Catalogue of Microorganisms (GCM) 10K type strain sequencing project: providing services to taxonomists for standard genome sequencing and annotation.</title>
        <authorList>
            <consortium name="The Broad Institute Genomics Platform"/>
            <consortium name="The Broad Institute Genome Sequencing Center for Infectious Disease"/>
            <person name="Wu L."/>
            <person name="Ma J."/>
        </authorList>
    </citation>
    <scope>NUCLEOTIDE SEQUENCE [LARGE SCALE GENOMIC DNA]</scope>
    <source>
        <strain evidence="2 3">JCM 16373</strain>
    </source>
</reference>
<proteinExistence type="predicted"/>
<evidence type="ECO:0000256" key="1">
    <source>
        <dbReference type="SAM" id="MobiDB-lite"/>
    </source>
</evidence>
<comment type="caution">
    <text evidence="2">The sequence shown here is derived from an EMBL/GenBank/DDBJ whole genome shotgun (WGS) entry which is preliminary data.</text>
</comment>
<feature type="compositionally biased region" description="Low complexity" evidence="1">
    <location>
        <begin position="307"/>
        <end position="319"/>
    </location>
</feature>